<proteinExistence type="predicted"/>
<dbReference type="PANTHER" id="PTHR14237:SF19">
    <property type="entry name" value="MITOCHONDRIAL AMIDOXIME REDUCING COMPONENT 1"/>
    <property type="match status" value="1"/>
</dbReference>
<dbReference type="SUPFAM" id="SSF141673">
    <property type="entry name" value="MOSC N-terminal domain-like"/>
    <property type="match status" value="1"/>
</dbReference>
<dbReference type="InterPro" id="IPR005303">
    <property type="entry name" value="MOCOS_middle"/>
</dbReference>
<dbReference type="RefSeq" id="WP_112678798.1">
    <property type="nucleotide sequence ID" value="NZ_PYAG01000041.1"/>
</dbReference>
<dbReference type="Pfam" id="PF03473">
    <property type="entry name" value="MOSC"/>
    <property type="match status" value="1"/>
</dbReference>
<dbReference type="GO" id="GO:0030170">
    <property type="term" value="F:pyridoxal phosphate binding"/>
    <property type="evidence" value="ECO:0007669"/>
    <property type="project" value="InterPro"/>
</dbReference>
<accession>A0A328NJK3</accession>
<dbReference type="EMBL" id="PYAG01000041">
    <property type="protein sequence ID" value="RAO26403.1"/>
    <property type="molecule type" value="Genomic_DNA"/>
</dbReference>
<evidence type="ECO:0000313" key="2">
    <source>
        <dbReference type="EMBL" id="RAO26403.1"/>
    </source>
</evidence>
<feature type="domain" description="MOSC" evidence="1">
    <location>
        <begin position="119"/>
        <end position="271"/>
    </location>
</feature>
<dbReference type="GO" id="GO:0003824">
    <property type="term" value="F:catalytic activity"/>
    <property type="evidence" value="ECO:0007669"/>
    <property type="project" value="InterPro"/>
</dbReference>
<gene>
    <name evidence="2" type="ORF">PSN13_06431</name>
</gene>
<protein>
    <submittedName>
        <fullName evidence="2">Molybdenum cofactor sulfurase</fullName>
    </submittedName>
</protein>
<dbReference type="Proteomes" id="UP000249419">
    <property type="component" value="Unassembled WGS sequence"/>
</dbReference>
<organism evidence="2 3">
    <name type="scientific">Micromonospora saelicesensis</name>
    <dbReference type="NCBI Taxonomy" id="285676"/>
    <lineage>
        <taxon>Bacteria</taxon>
        <taxon>Bacillati</taxon>
        <taxon>Actinomycetota</taxon>
        <taxon>Actinomycetes</taxon>
        <taxon>Micromonosporales</taxon>
        <taxon>Micromonosporaceae</taxon>
        <taxon>Micromonospora</taxon>
    </lineage>
</organism>
<dbReference type="InterPro" id="IPR011037">
    <property type="entry name" value="Pyrv_Knase-like_insert_dom_sf"/>
</dbReference>
<dbReference type="GO" id="GO:0030151">
    <property type="term" value="F:molybdenum ion binding"/>
    <property type="evidence" value="ECO:0007669"/>
    <property type="project" value="InterPro"/>
</dbReference>
<dbReference type="AlphaFoldDB" id="A0A328NJK3"/>
<comment type="caution">
    <text evidence="2">The sequence shown here is derived from an EMBL/GenBank/DDBJ whole genome shotgun (WGS) entry which is preliminary data.</text>
</comment>
<dbReference type="SUPFAM" id="SSF50800">
    <property type="entry name" value="PK beta-barrel domain-like"/>
    <property type="match status" value="1"/>
</dbReference>
<evidence type="ECO:0000259" key="1">
    <source>
        <dbReference type="PROSITE" id="PS51340"/>
    </source>
</evidence>
<dbReference type="PROSITE" id="PS51340">
    <property type="entry name" value="MOSC"/>
    <property type="match status" value="1"/>
</dbReference>
<dbReference type="InterPro" id="IPR005302">
    <property type="entry name" value="MoCF_Sase_C"/>
</dbReference>
<dbReference type="Pfam" id="PF03476">
    <property type="entry name" value="MOSC_N"/>
    <property type="match status" value="1"/>
</dbReference>
<sequence length="272" mass="29532">MRLTSIHTYPIKGCHRLDHDGAFVHQWGLAGDRRWMVVDADGVGVTQRDTTRLVDLRASVRPGGVSLRADGQPDLDVPEPAGGEPVAVRTFRSRTFPVPALPAGQAADEWLGALLGRPVRLVWLTQPTRHLAAGTREHDTGDQVSFADAYPVLLANAASLDALNDWLAEAGEEPVPMTRFRPNLVVGGAPAWAEDDWVGRRLRIGDRLFQAAGPCDRCVVTTTDQETGVRTKEPLRTLGRHRNVKQKLLFGLNLVPLDSGPLAVHAPIAVAP</sequence>
<dbReference type="PANTHER" id="PTHR14237">
    <property type="entry name" value="MOLYBDOPTERIN COFACTOR SULFURASE MOSC"/>
    <property type="match status" value="1"/>
</dbReference>
<reference evidence="2 3" key="1">
    <citation type="submission" date="2018-03" db="EMBL/GenBank/DDBJ databases">
        <title>Defining the species Micromonospora saelicesensis and Micromonospora noduli under the framework of genomics.</title>
        <authorList>
            <person name="Riesco R."/>
            <person name="Trujillo M.E."/>
        </authorList>
    </citation>
    <scope>NUCLEOTIDE SEQUENCE [LARGE SCALE GENOMIC DNA]</scope>
    <source>
        <strain evidence="2 3">PSN13</strain>
    </source>
</reference>
<name>A0A328NJK3_9ACTN</name>
<evidence type="ECO:0000313" key="3">
    <source>
        <dbReference type="Proteomes" id="UP000249419"/>
    </source>
</evidence>